<dbReference type="PANTHER" id="PTHR43229:SF2">
    <property type="entry name" value="NODULATION PROTEIN J"/>
    <property type="match status" value="1"/>
</dbReference>
<protein>
    <submittedName>
        <fullName evidence="7">ABC-type multidrug transport system, permease component</fullName>
    </submittedName>
</protein>
<feature type="transmembrane region" description="Helical" evidence="5">
    <location>
        <begin position="142"/>
        <end position="160"/>
    </location>
</feature>
<evidence type="ECO:0000313" key="8">
    <source>
        <dbReference type="Proteomes" id="UP000266720"/>
    </source>
</evidence>
<name>A0A3G1A4U6_9CREN</name>
<dbReference type="STRING" id="697581.TCARB_0624"/>
<dbReference type="GeneID" id="16574184"/>
<evidence type="ECO:0000256" key="5">
    <source>
        <dbReference type="SAM" id="Phobius"/>
    </source>
</evidence>
<evidence type="ECO:0000256" key="1">
    <source>
        <dbReference type="ARBA" id="ARBA00004141"/>
    </source>
</evidence>
<organism evidence="7 8">
    <name type="scientific">Thermofilum adornatum 1505</name>
    <dbReference type="NCBI Taxonomy" id="697581"/>
    <lineage>
        <taxon>Archaea</taxon>
        <taxon>Thermoproteota</taxon>
        <taxon>Thermoprotei</taxon>
        <taxon>Thermofilales</taxon>
        <taxon>Thermofilaceae</taxon>
        <taxon>Thermofilum</taxon>
    </lineage>
</organism>
<dbReference type="NCBIfam" id="TIGR01247">
    <property type="entry name" value="drrB"/>
    <property type="match status" value="1"/>
</dbReference>
<feature type="domain" description="ABC transmembrane type-2" evidence="6">
    <location>
        <begin position="20"/>
        <end position="251"/>
    </location>
</feature>
<accession>A0A3G1A4U6</accession>
<keyword evidence="3 5" id="KW-1133">Transmembrane helix</keyword>
<dbReference type="PANTHER" id="PTHR43229">
    <property type="entry name" value="NODULATION PROTEIN J"/>
    <property type="match status" value="1"/>
</dbReference>
<dbReference type="AlphaFoldDB" id="A0A3G1A4U6"/>
<dbReference type="EMBL" id="CP007493">
    <property type="protein sequence ID" value="AJB41680.1"/>
    <property type="molecule type" value="Genomic_DNA"/>
</dbReference>
<feature type="transmembrane region" description="Helical" evidence="5">
    <location>
        <begin position="61"/>
        <end position="84"/>
    </location>
</feature>
<comment type="subcellular location">
    <subcellularLocation>
        <location evidence="1">Membrane</location>
        <topology evidence="1">Multi-pass membrane protein</topology>
    </subcellularLocation>
</comment>
<keyword evidence="2 5" id="KW-0812">Transmembrane</keyword>
<feature type="transmembrane region" description="Helical" evidence="5">
    <location>
        <begin position="230"/>
        <end position="248"/>
    </location>
</feature>
<dbReference type="GO" id="GO:0043190">
    <property type="term" value="C:ATP-binding cassette (ABC) transporter complex"/>
    <property type="evidence" value="ECO:0007669"/>
    <property type="project" value="InterPro"/>
</dbReference>
<dbReference type="GeneID" id="25406071"/>
<reference evidence="8" key="1">
    <citation type="book" date="2010" name="EXTREMOPHILES" publisher="0:0-0">
        <title>Complete genome sequences of ten hyperthermophilic archaea reveal their metabolic capabilities and possible ecological roles.</title>
        <editorList>
            <person name="?"/>
        </editorList>
        <authorList>
            <person name="Ravin N.V."/>
            <person name="Mardanov A.V."/>
            <person name="Bonch-Osmolovskaya E.A."/>
            <person name="Skryabin K.G."/>
        </authorList>
    </citation>
    <scope>NUCLEOTIDE SEQUENCE [LARGE SCALE GENOMIC DNA]</scope>
    <source>
        <strain evidence="8">1505</strain>
    </source>
</reference>
<dbReference type="RefSeq" id="WP_020963185.1">
    <property type="nucleotide sequence ID" value="NZ_CP007493.1"/>
</dbReference>
<evidence type="ECO:0000259" key="6">
    <source>
        <dbReference type="PROSITE" id="PS51012"/>
    </source>
</evidence>
<evidence type="ECO:0000313" key="7">
    <source>
        <dbReference type="EMBL" id="AJB41680.1"/>
    </source>
</evidence>
<dbReference type="GO" id="GO:0140359">
    <property type="term" value="F:ABC-type transporter activity"/>
    <property type="evidence" value="ECO:0007669"/>
    <property type="project" value="InterPro"/>
</dbReference>
<feature type="transmembrane region" description="Helical" evidence="5">
    <location>
        <begin position="172"/>
        <end position="191"/>
    </location>
</feature>
<feature type="transmembrane region" description="Helical" evidence="5">
    <location>
        <begin position="21"/>
        <end position="41"/>
    </location>
</feature>
<dbReference type="InterPro" id="IPR047817">
    <property type="entry name" value="ABC2_TM_bact-type"/>
</dbReference>
<dbReference type="KEGG" id="tcb:TCARB_0624"/>
<dbReference type="PROSITE" id="PS51012">
    <property type="entry name" value="ABC_TM2"/>
    <property type="match status" value="1"/>
</dbReference>
<dbReference type="Pfam" id="PF01061">
    <property type="entry name" value="ABC2_membrane"/>
    <property type="match status" value="1"/>
</dbReference>
<evidence type="ECO:0000256" key="2">
    <source>
        <dbReference type="ARBA" id="ARBA00022692"/>
    </source>
</evidence>
<gene>
    <name evidence="7" type="ORF">TCARB_0624</name>
</gene>
<dbReference type="InterPro" id="IPR005942">
    <property type="entry name" value="Daunbcin-R_ABC-transpt"/>
</dbReference>
<evidence type="ECO:0000256" key="4">
    <source>
        <dbReference type="ARBA" id="ARBA00023136"/>
    </source>
</evidence>
<keyword evidence="4 5" id="KW-0472">Membrane</keyword>
<dbReference type="Proteomes" id="UP000266720">
    <property type="component" value="Chromosome"/>
</dbReference>
<sequence length="255" mass="28131">MKGLITMVYRQVKRFVNARSRLVMSIVQPIIWFVFFGMGWSRAFSFPGARQMFGGLDYLSYLASGMVAMTILTGSFMSGLSVIWDKQFGFLKETLVAPASRKEVIIGRALGDSLVVVFQSLVILTLMFFLAPGLNPYGVVPAVLYGLMLALGFASIGIALSTKLSSMEGFQMIVNLITMPLLFLSGIFYPINTMPDWMKILAYLDPATYAVDGMRYWLTGVSSIDPALDIGLLTVLTVIFLVFAAKVFEEATIED</sequence>
<dbReference type="PRINTS" id="PR00164">
    <property type="entry name" value="ABC2TRNSPORT"/>
</dbReference>
<feature type="transmembrane region" description="Helical" evidence="5">
    <location>
        <begin position="105"/>
        <end position="130"/>
    </location>
</feature>
<dbReference type="InterPro" id="IPR013525">
    <property type="entry name" value="ABC2_TM"/>
</dbReference>
<dbReference type="InterPro" id="IPR051784">
    <property type="entry name" value="Nod_factor_ABC_transporter"/>
</dbReference>
<proteinExistence type="predicted"/>
<dbReference type="InterPro" id="IPR000412">
    <property type="entry name" value="ABC_2_transport"/>
</dbReference>
<dbReference type="PIRSF" id="PIRSF006648">
    <property type="entry name" value="DrrB"/>
    <property type="match status" value="1"/>
</dbReference>
<evidence type="ECO:0000256" key="3">
    <source>
        <dbReference type="ARBA" id="ARBA00022989"/>
    </source>
</evidence>